<protein>
    <submittedName>
        <fullName evidence="1">16342_t:CDS:1</fullName>
    </submittedName>
</protein>
<evidence type="ECO:0000313" key="2">
    <source>
        <dbReference type="Proteomes" id="UP000789375"/>
    </source>
</evidence>
<name>A0A9N9I5Y2_FUNMO</name>
<accession>A0A9N9I5Y2</accession>
<dbReference type="Proteomes" id="UP000789375">
    <property type="component" value="Unassembled WGS sequence"/>
</dbReference>
<keyword evidence="2" id="KW-1185">Reference proteome</keyword>
<proteinExistence type="predicted"/>
<sequence length="149" mass="17508">MFCDAASFIEPTNNNNDEKEYVFRDVLGSKFEGYNSYKTKKFSDGTCRKRVFKCDLGRRYVEKHSRPILGKEKSKESKNSIDSIINKYLTQPIYDAYYKQMYQFVCYRAYQIQFSKIPVSDNGSFESFFDKVEDSAEFLIEADEDQSLT</sequence>
<reference evidence="1" key="1">
    <citation type="submission" date="2021-06" db="EMBL/GenBank/DDBJ databases">
        <authorList>
            <person name="Kallberg Y."/>
            <person name="Tangrot J."/>
            <person name="Rosling A."/>
        </authorList>
    </citation>
    <scope>NUCLEOTIDE SEQUENCE</scope>
    <source>
        <strain evidence="1">87-6 pot B 2015</strain>
    </source>
</reference>
<dbReference type="AlphaFoldDB" id="A0A9N9I5Y2"/>
<dbReference type="EMBL" id="CAJVPP010013799">
    <property type="protein sequence ID" value="CAG8721995.1"/>
    <property type="molecule type" value="Genomic_DNA"/>
</dbReference>
<evidence type="ECO:0000313" key="1">
    <source>
        <dbReference type="EMBL" id="CAG8721995.1"/>
    </source>
</evidence>
<comment type="caution">
    <text evidence="1">The sequence shown here is derived from an EMBL/GenBank/DDBJ whole genome shotgun (WGS) entry which is preliminary data.</text>
</comment>
<gene>
    <name evidence="1" type="ORF">FMOSSE_LOCUS15051</name>
</gene>
<organism evidence="1 2">
    <name type="scientific">Funneliformis mosseae</name>
    <name type="common">Endomycorrhizal fungus</name>
    <name type="synonym">Glomus mosseae</name>
    <dbReference type="NCBI Taxonomy" id="27381"/>
    <lineage>
        <taxon>Eukaryota</taxon>
        <taxon>Fungi</taxon>
        <taxon>Fungi incertae sedis</taxon>
        <taxon>Mucoromycota</taxon>
        <taxon>Glomeromycotina</taxon>
        <taxon>Glomeromycetes</taxon>
        <taxon>Glomerales</taxon>
        <taxon>Glomeraceae</taxon>
        <taxon>Funneliformis</taxon>
    </lineage>
</organism>